<dbReference type="Proteomes" id="UP000182977">
    <property type="component" value="Chromosome I"/>
</dbReference>
<evidence type="ECO:0000313" key="1">
    <source>
        <dbReference type="EMBL" id="SDU65050.1"/>
    </source>
</evidence>
<dbReference type="RefSeq" id="WP_046770666.1">
    <property type="nucleotide sequence ID" value="NZ_LBMC01000023.1"/>
</dbReference>
<sequence length="83" mass="9008">MAEHEGYADWRSLELAIKDAAKKAAQQAGPGVSAATVDAQIRQARFDRFLCRVFAAGEQSEWLLKGGMSMPARVPRHVAGRAP</sequence>
<reference evidence="2" key="1">
    <citation type="submission" date="2016-10" db="EMBL/GenBank/DDBJ databases">
        <authorList>
            <person name="Varghese N."/>
            <person name="Submissions S."/>
        </authorList>
    </citation>
    <scope>NUCLEOTIDE SEQUENCE [LARGE SCALE GENOMIC DNA]</scope>
    <source>
        <strain evidence="2">DSM 45079</strain>
    </source>
</reference>
<dbReference type="AlphaFoldDB" id="A0A1H2K8K1"/>
<gene>
    <name evidence="1" type="ORF">SAMN04488563_3553</name>
</gene>
<name>A0A1H2K8K1_9ACTN</name>
<keyword evidence="2" id="KW-1185">Reference proteome</keyword>
<dbReference type="EMBL" id="LT629791">
    <property type="protein sequence ID" value="SDU65050.1"/>
    <property type="molecule type" value="Genomic_DNA"/>
</dbReference>
<organism evidence="1 2">
    <name type="scientific">Jiangella alkaliphila</name>
    <dbReference type="NCBI Taxonomy" id="419479"/>
    <lineage>
        <taxon>Bacteria</taxon>
        <taxon>Bacillati</taxon>
        <taxon>Actinomycetota</taxon>
        <taxon>Actinomycetes</taxon>
        <taxon>Jiangellales</taxon>
        <taxon>Jiangellaceae</taxon>
        <taxon>Jiangella</taxon>
    </lineage>
</organism>
<evidence type="ECO:0000313" key="2">
    <source>
        <dbReference type="Proteomes" id="UP000182977"/>
    </source>
</evidence>
<accession>A0A1H2K8K1</accession>
<dbReference type="STRING" id="419479.SAMN04488563_3553"/>
<protein>
    <submittedName>
        <fullName evidence="1">Uncharacterized protein</fullName>
    </submittedName>
</protein>
<proteinExistence type="predicted"/>